<keyword evidence="1" id="KW-1133">Transmembrane helix</keyword>
<name>A0A3R9TLJ3_ACIBA</name>
<evidence type="ECO:0000256" key="1">
    <source>
        <dbReference type="SAM" id="Phobius"/>
    </source>
</evidence>
<comment type="caution">
    <text evidence="2">The sequence shown here is derived from an EMBL/GenBank/DDBJ whole genome shotgun (WGS) entry which is preliminary data.</text>
</comment>
<gene>
    <name evidence="2" type="ORF">EA686_23875</name>
</gene>
<reference evidence="2 3" key="1">
    <citation type="submission" date="2018-10" db="EMBL/GenBank/DDBJ databases">
        <title>GWAS and RNA-Seq identify cryptic mechanisms of antimicrobial resistance in Acinetobacter baumannii.</title>
        <authorList>
            <person name="Sahl J.W."/>
        </authorList>
    </citation>
    <scope>NUCLEOTIDE SEQUENCE [LARGE SCALE GENOMIC DNA]</scope>
    <source>
        <strain evidence="2 3">TG28175</strain>
    </source>
</reference>
<sequence>IAIFIAAQILVEHVFNYKTTVSILVNLVCGIYFLALTVRTRGVT</sequence>
<keyword evidence="1" id="KW-0812">Transmembrane</keyword>
<feature type="transmembrane region" description="Helical" evidence="1">
    <location>
        <begin position="20"/>
        <end position="38"/>
    </location>
</feature>
<evidence type="ECO:0000313" key="2">
    <source>
        <dbReference type="EMBL" id="RSR35965.1"/>
    </source>
</evidence>
<dbReference type="EMBL" id="RFDI01001803">
    <property type="protein sequence ID" value="RSR35965.1"/>
    <property type="molecule type" value="Genomic_DNA"/>
</dbReference>
<feature type="non-terminal residue" evidence="2">
    <location>
        <position position="1"/>
    </location>
</feature>
<accession>A0A3R9TLJ3</accession>
<protein>
    <submittedName>
        <fullName evidence="2">Iron ABC transporter permease</fullName>
    </submittedName>
</protein>
<proteinExistence type="predicted"/>
<evidence type="ECO:0000313" key="3">
    <source>
        <dbReference type="Proteomes" id="UP000280073"/>
    </source>
</evidence>
<keyword evidence="1" id="KW-0472">Membrane</keyword>
<organism evidence="2 3">
    <name type="scientific">Acinetobacter baumannii</name>
    <dbReference type="NCBI Taxonomy" id="470"/>
    <lineage>
        <taxon>Bacteria</taxon>
        <taxon>Pseudomonadati</taxon>
        <taxon>Pseudomonadota</taxon>
        <taxon>Gammaproteobacteria</taxon>
        <taxon>Moraxellales</taxon>
        <taxon>Moraxellaceae</taxon>
        <taxon>Acinetobacter</taxon>
        <taxon>Acinetobacter calcoaceticus/baumannii complex</taxon>
    </lineage>
</organism>
<dbReference type="Proteomes" id="UP000280073">
    <property type="component" value="Unassembled WGS sequence"/>
</dbReference>
<dbReference type="AlphaFoldDB" id="A0A3R9TLJ3"/>